<dbReference type="PANTHER" id="PTHR43586">
    <property type="entry name" value="CYSTEINE DESULFURASE"/>
    <property type="match status" value="1"/>
</dbReference>
<feature type="domain" description="Aminotransferase class V" evidence="2">
    <location>
        <begin position="19"/>
        <end position="364"/>
    </location>
</feature>
<keyword evidence="4" id="KW-1185">Reference proteome</keyword>
<dbReference type="Gene3D" id="3.90.1150.10">
    <property type="entry name" value="Aspartate Aminotransferase, domain 1"/>
    <property type="match status" value="1"/>
</dbReference>
<dbReference type="GeneID" id="35001087"/>
<proteinExistence type="predicted"/>
<evidence type="ECO:0000313" key="3">
    <source>
        <dbReference type="EMBL" id="SEJ12237.1"/>
    </source>
</evidence>
<dbReference type="InterPro" id="IPR015422">
    <property type="entry name" value="PyrdxlP-dep_Trfase_small"/>
</dbReference>
<dbReference type="Proteomes" id="UP000198888">
    <property type="component" value="Unassembled WGS sequence"/>
</dbReference>
<dbReference type="Pfam" id="PF00266">
    <property type="entry name" value="Aminotran_5"/>
    <property type="match status" value="1"/>
</dbReference>
<dbReference type="STRING" id="1073996.SAMN05444271_1233"/>
<evidence type="ECO:0000256" key="1">
    <source>
        <dbReference type="ARBA" id="ARBA00022898"/>
    </source>
</evidence>
<dbReference type="PANTHER" id="PTHR43586:SF8">
    <property type="entry name" value="CYSTEINE DESULFURASE 1, CHLOROPLASTIC"/>
    <property type="match status" value="1"/>
</dbReference>
<keyword evidence="3" id="KW-0456">Lyase</keyword>
<dbReference type="EMBL" id="FNYR01000023">
    <property type="protein sequence ID" value="SEJ12237.1"/>
    <property type="molecule type" value="Genomic_DNA"/>
</dbReference>
<dbReference type="InterPro" id="IPR000192">
    <property type="entry name" value="Aminotrans_V_dom"/>
</dbReference>
<evidence type="ECO:0000259" key="2">
    <source>
        <dbReference type="Pfam" id="PF00266"/>
    </source>
</evidence>
<evidence type="ECO:0000313" key="4">
    <source>
        <dbReference type="Proteomes" id="UP000198888"/>
    </source>
</evidence>
<organism evidence="3 4">
    <name type="scientific">Halohasta litchfieldiae</name>
    <dbReference type="NCBI Taxonomy" id="1073996"/>
    <lineage>
        <taxon>Archaea</taxon>
        <taxon>Methanobacteriati</taxon>
        <taxon>Methanobacteriota</taxon>
        <taxon>Stenosarchaea group</taxon>
        <taxon>Halobacteria</taxon>
        <taxon>Halobacteriales</taxon>
        <taxon>Haloferacaceae</taxon>
        <taxon>Halohasta</taxon>
    </lineage>
</organism>
<reference evidence="3 4" key="1">
    <citation type="submission" date="2016-10" db="EMBL/GenBank/DDBJ databases">
        <authorList>
            <person name="de Groot N.N."/>
        </authorList>
    </citation>
    <scope>NUCLEOTIDE SEQUENCE [LARGE SCALE GENOMIC DNA]</scope>
    <source>
        <strain evidence="3 4">DSM 22187</strain>
    </source>
</reference>
<dbReference type="GO" id="GO:0016829">
    <property type="term" value="F:lyase activity"/>
    <property type="evidence" value="ECO:0007669"/>
    <property type="project" value="UniProtKB-KW"/>
</dbReference>
<accession>A0A1H6WDQ9</accession>
<protein>
    <submittedName>
        <fullName evidence="3">Selenocysteine lyase/Cysteine desulfurase</fullName>
    </submittedName>
</protein>
<dbReference type="Gene3D" id="3.40.640.10">
    <property type="entry name" value="Type I PLP-dependent aspartate aminotransferase-like (Major domain)"/>
    <property type="match status" value="1"/>
</dbReference>
<name>A0A1H6WDQ9_9EURY</name>
<dbReference type="OrthoDB" id="9577at2157"/>
<dbReference type="AlphaFoldDB" id="A0A1H6WDQ9"/>
<dbReference type="InterPro" id="IPR015421">
    <property type="entry name" value="PyrdxlP-dep_Trfase_major"/>
</dbReference>
<accession>A0A2H4PY94</accession>
<gene>
    <name evidence="3" type="ORF">SAMN05444271_1233</name>
</gene>
<sequence length="375" mass="39816">MTPRELRESIPALAETTFFNTGASGPSPQPVINAATDCLRHHKAEAPAAEGMYTAAREARSESRETIAAHLGVAPDELALTESTSDAISALAAAIDWQPGDTIVRTDLEHPAGVLPWQRAARQHGASVRVLETTDGRVDIDSYTEAVADARLVCFSSLSWNYGTQLPVSQLVDIAHDADCEVLVDAVQSAGQTSVDLDAWGAEYVAGSGHKWLLGPWGSGYLYVREGCGADLHPAQVCYNSVEDPDADEYTLKSTAQQFERGTASPAPHVGMAAAVDLFEAVGMDVLEDRIEELTDRLKAAVPDGQLLSPTGFESGLVTIDVAEPESVVETLAAQEIRIRSLPEPDAVRASVHAFNTEAEVDALVAALDDCGALD</sequence>
<dbReference type="InterPro" id="IPR015424">
    <property type="entry name" value="PyrdxlP-dep_Trfase"/>
</dbReference>
<dbReference type="RefSeq" id="WP_089673230.1">
    <property type="nucleotide sequence ID" value="NZ_CP024845.1"/>
</dbReference>
<dbReference type="KEGG" id="hae:halTADL_0262"/>
<keyword evidence="1" id="KW-0663">Pyridoxal phosphate</keyword>
<dbReference type="SUPFAM" id="SSF53383">
    <property type="entry name" value="PLP-dependent transferases"/>
    <property type="match status" value="1"/>
</dbReference>